<dbReference type="PRINTS" id="PR00169">
    <property type="entry name" value="KCHANNEL"/>
</dbReference>
<evidence type="ECO:0000259" key="4">
    <source>
        <dbReference type="Pfam" id="PF02254"/>
    </source>
</evidence>
<dbReference type="GO" id="GO:0008324">
    <property type="term" value="F:monoatomic cation transmembrane transporter activity"/>
    <property type="evidence" value="ECO:0007669"/>
    <property type="project" value="InterPro"/>
</dbReference>
<feature type="transmembrane region" description="Helical" evidence="2">
    <location>
        <begin position="89"/>
        <end position="110"/>
    </location>
</feature>
<dbReference type="PANTHER" id="PTHR43833:SF9">
    <property type="entry name" value="POTASSIUM CHANNEL PROTEIN YUGO-RELATED"/>
    <property type="match status" value="1"/>
</dbReference>
<evidence type="ECO:0000313" key="6">
    <source>
        <dbReference type="EMBL" id="SVC70888.1"/>
    </source>
</evidence>
<evidence type="ECO:0000259" key="5">
    <source>
        <dbReference type="Pfam" id="PF07885"/>
    </source>
</evidence>
<dbReference type="SUPFAM" id="SSF51735">
    <property type="entry name" value="NAD(P)-binding Rossmann-fold domains"/>
    <property type="match status" value="1"/>
</dbReference>
<dbReference type="InterPro" id="IPR036721">
    <property type="entry name" value="RCK_C_sf"/>
</dbReference>
<keyword evidence="2" id="KW-0812">Transmembrane</keyword>
<protein>
    <recommendedName>
        <fullName evidence="7">RCK N-terminal domain-containing protein</fullName>
    </recommendedName>
</protein>
<dbReference type="InterPro" id="IPR003148">
    <property type="entry name" value="RCK_N"/>
</dbReference>
<comment type="subcellular location">
    <subcellularLocation>
        <location evidence="1">Cell membrane</location>
        <topology evidence="1">Multi-pass membrane protein</topology>
    </subcellularLocation>
</comment>
<dbReference type="PANTHER" id="PTHR43833">
    <property type="entry name" value="POTASSIUM CHANNEL PROTEIN 2-RELATED-RELATED"/>
    <property type="match status" value="1"/>
</dbReference>
<dbReference type="Pfam" id="PF02080">
    <property type="entry name" value="TrkA_C"/>
    <property type="match status" value="1"/>
</dbReference>
<dbReference type="Gene3D" id="3.40.50.720">
    <property type="entry name" value="NAD(P)-binding Rossmann-like Domain"/>
    <property type="match status" value="1"/>
</dbReference>
<feature type="transmembrane region" description="Helical" evidence="2">
    <location>
        <begin position="24"/>
        <end position="45"/>
    </location>
</feature>
<evidence type="ECO:0000259" key="3">
    <source>
        <dbReference type="Pfam" id="PF02080"/>
    </source>
</evidence>
<feature type="domain" description="RCK C-terminal" evidence="3">
    <location>
        <begin position="284"/>
        <end position="329"/>
    </location>
</feature>
<feature type="non-terminal residue" evidence="6">
    <location>
        <position position="330"/>
    </location>
</feature>
<dbReference type="Pfam" id="PF07885">
    <property type="entry name" value="Ion_trans_2"/>
    <property type="match status" value="1"/>
</dbReference>
<organism evidence="6">
    <name type="scientific">marine metagenome</name>
    <dbReference type="NCBI Taxonomy" id="408172"/>
    <lineage>
        <taxon>unclassified sequences</taxon>
        <taxon>metagenomes</taxon>
        <taxon>ecological metagenomes</taxon>
    </lineage>
</organism>
<feature type="domain" description="Potassium channel" evidence="5">
    <location>
        <begin position="31"/>
        <end position="109"/>
    </location>
</feature>
<dbReference type="InterPro" id="IPR050721">
    <property type="entry name" value="Trk_Ktr_HKT_K-transport"/>
</dbReference>
<reference evidence="6" key="1">
    <citation type="submission" date="2018-05" db="EMBL/GenBank/DDBJ databases">
        <authorList>
            <person name="Lanie J.A."/>
            <person name="Ng W.-L."/>
            <person name="Kazmierczak K.M."/>
            <person name="Andrzejewski T.M."/>
            <person name="Davidsen T.M."/>
            <person name="Wayne K.J."/>
            <person name="Tettelin H."/>
            <person name="Glass J.I."/>
            <person name="Rusch D."/>
            <person name="Podicherti R."/>
            <person name="Tsui H.-C.T."/>
            <person name="Winkler M.E."/>
        </authorList>
    </citation>
    <scope>NUCLEOTIDE SEQUENCE</scope>
</reference>
<dbReference type="EMBL" id="UINC01106315">
    <property type="protein sequence ID" value="SVC70888.1"/>
    <property type="molecule type" value="Genomic_DNA"/>
</dbReference>
<feature type="transmembrane region" description="Helical" evidence="2">
    <location>
        <begin position="65"/>
        <end position="82"/>
    </location>
</feature>
<dbReference type="Gene3D" id="1.10.287.70">
    <property type="match status" value="1"/>
</dbReference>
<sequence length="330" mass="37328">VKNIVHSIPSVFKRRNKTRNASRIFWFVLILLFFVSVYMAVYRHLMSAELLVIGETRDINLVESFYWVLTTMSTLGYGDIHFVGDGGRIFSMVVMFTGVIYLFIVLPFFFMEFLYKPFMEYQTGARVPRKFDPVEKQHVILTHYDSVSHALMDKFRQFGYPFVLIVEELPEALRIHDMGMPVMLGSLDEIGTFENASIENAAMVVATDDDIRNVNIAFRAKDAAPDVTVAAHCSRTASEDVLTLAGADHVIRNAKQMGTFLARRISCTDTRTHVIGSFDEVLIAEATIHGTPLVGLTLKETKLREDFGVNVVGMWERGHFDNPDPDSVLT</sequence>
<dbReference type="InterPro" id="IPR006037">
    <property type="entry name" value="RCK_C"/>
</dbReference>
<accession>A0A382PDU0</accession>
<gene>
    <name evidence="6" type="ORF">METZ01_LOCUS323742</name>
</gene>
<keyword evidence="2" id="KW-1133">Transmembrane helix</keyword>
<evidence type="ECO:0000256" key="2">
    <source>
        <dbReference type="SAM" id="Phobius"/>
    </source>
</evidence>
<feature type="non-terminal residue" evidence="6">
    <location>
        <position position="1"/>
    </location>
</feature>
<dbReference type="Gene3D" id="3.30.70.1450">
    <property type="entry name" value="Regulator of K+ conductance, C-terminal domain"/>
    <property type="match status" value="1"/>
</dbReference>
<dbReference type="GO" id="GO:0005886">
    <property type="term" value="C:plasma membrane"/>
    <property type="evidence" value="ECO:0007669"/>
    <property type="project" value="UniProtKB-SubCell"/>
</dbReference>
<dbReference type="Pfam" id="PF02254">
    <property type="entry name" value="TrkA_N"/>
    <property type="match status" value="1"/>
</dbReference>
<evidence type="ECO:0000256" key="1">
    <source>
        <dbReference type="ARBA" id="ARBA00004651"/>
    </source>
</evidence>
<dbReference type="SUPFAM" id="SSF116726">
    <property type="entry name" value="TrkA C-terminal domain-like"/>
    <property type="match status" value="1"/>
</dbReference>
<evidence type="ECO:0008006" key="7">
    <source>
        <dbReference type="Google" id="ProtNLM"/>
    </source>
</evidence>
<dbReference type="GO" id="GO:0006813">
    <property type="term" value="P:potassium ion transport"/>
    <property type="evidence" value="ECO:0007669"/>
    <property type="project" value="InterPro"/>
</dbReference>
<feature type="domain" description="RCK N-terminal" evidence="4">
    <location>
        <begin position="144"/>
        <end position="252"/>
    </location>
</feature>
<name>A0A382PDU0_9ZZZZ</name>
<dbReference type="SUPFAM" id="SSF81324">
    <property type="entry name" value="Voltage-gated potassium channels"/>
    <property type="match status" value="1"/>
</dbReference>
<dbReference type="AlphaFoldDB" id="A0A382PDU0"/>
<keyword evidence="2" id="KW-0472">Membrane</keyword>
<dbReference type="InterPro" id="IPR013099">
    <property type="entry name" value="K_chnl_dom"/>
</dbReference>
<proteinExistence type="predicted"/>
<dbReference type="InterPro" id="IPR036291">
    <property type="entry name" value="NAD(P)-bd_dom_sf"/>
</dbReference>